<accession>A0A8X6YKG6</accession>
<gene>
    <name evidence="1" type="ORF">TNIN_414771</name>
</gene>
<name>A0A8X6YKG6_9ARAC</name>
<evidence type="ECO:0000313" key="2">
    <source>
        <dbReference type="Proteomes" id="UP000886998"/>
    </source>
</evidence>
<sequence length="90" mass="10347">MIDFSWNEDILTLSEYCGLNDILHQHFHISILILCHLHSLGASIFRISIIGTPTFRIKLWACKSGVWREFKNSMGYCSVSSSLRMQSIDL</sequence>
<dbReference type="Proteomes" id="UP000886998">
    <property type="component" value="Unassembled WGS sequence"/>
</dbReference>
<dbReference type="EMBL" id="BMAV01020832">
    <property type="protein sequence ID" value="GFY74591.1"/>
    <property type="molecule type" value="Genomic_DNA"/>
</dbReference>
<comment type="caution">
    <text evidence="1">The sequence shown here is derived from an EMBL/GenBank/DDBJ whole genome shotgun (WGS) entry which is preliminary data.</text>
</comment>
<reference evidence="1" key="1">
    <citation type="submission" date="2020-08" db="EMBL/GenBank/DDBJ databases">
        <title>Multicomponent nature underlies the extraordinary mechanical properties of spider dragline silk.</title>
        <authorList>
            <person name="Kono N."/>
            <person name="Nakamura H."/>
            <person name="Mori M."/>
            <person name="Yoshida Y."/>
            <person name="Ohtoshi R."/>
            <person name="Malay A.D."/>
            <person name="Moran D.A.P."/>
            <person name="Tomita M."/>
            <person name="Numata K."/>
            <person name="Arakawa K."/>
        </authorList>
    </citation>
    <scope>NUCLEOTIDE SEQUENCE</scope>
</reference>
<dbReference type="OrthoDB" id="127414at2759"/>
<protein>
    <submittedName>
        <fullName evidence="1">Uncharacterized protein</fullName>
    </submittedName>
</protein>
<proteinExistence type="predicted"/>
<keyword evidence="2" id="KW-1185">Reference proteome</keyword>
<dbReference type="AlphaFoldDB" id="A0A8X6YKG6"/>
<organism evidence="1 2">
    <name type="scientific">Trichonephila inaurata madagascariensis</name>
    <dbReference type="NCBI Taxonomy" id="2747483"/>
    <lineage>
        <taxon>Eukaryota</taxon>
        <taxon>Metazoa</taxon>
        <taxon>Ecdysozoa</taxon>
        <taxon>Arthropoda</taxon>
        <taxon>Chelicerata</taxon>
        <taxon>Arachnida</taxon>
        <taxon>Araneae</taxon>
        <taxon>Araneomorphae</taxon>
        <taxon>Entelegynae</taxon>
        <taxon>Araneoidea</taxon>
        <taxon>Nephilidae</taxon>
        <taxon>Trichonephila</taxon>
        <taxon>Trichonephila inaurata</taxon>
    </lineage>
</organism>
<evidence type="ECO:0000313" key="1">
    <source>
        <dbReference type="EMBL" id="GFY74591.1"/>
    </source>
</evidence>